<reference evidence="1" key="1">
    <citation type="submission" date="2021-06" db="EMBL/GenBank/DDBJ databases">
        <authorList>
            <person name="Kallberg Y."/>
            <person name="Tangrot J."/>
            <person name="Rosling A."/>
        </authorList>
    </citation>
    <scope>NUCLEOTIDE SEQUENCE</scope>
    <source>
        <strain evidence="1">28 12/20/2015</strain>
    </source>
</reference>
<proteinExistence type="predicted"/>
<evidence type="ECO:0000313" key="1">
    <source>
        <dbReference type="EMBL" id="CAG8705657.1"/>
    </source>
</evidence>
<name>A0ACA9PIF9_9GLOM</name>
<accession>A0ACA9PIF9</accession>
<keyword evidence="2" id="KW-1185">Reference proteome</keyword>
<organism evidence="1 2">
    <name type="scientific">Cetraspora pellucida</name>
    <dbReference type="NCBI Taxonomy" id="1433469"/>
    <lineage>
        <taxon>Eukaryota</taxon>
        <taxon>Fungi</taxon>
        <taxon>Fungi incertae sedis</taxon>
        <taxon>Mucoromycota</taxon>
        <taxon>Glomeromycotina</taxon>
        <taxon>Glomeromycetes</taxon>
        <taxon>Diversisporales</taxon>
        <taxon>Gigasporaceae</taxon>
        <taxon>Cetraspora</taxon>
    </lineage>
</organism>
<comment type="caution">
    <text evidence="1">The sequence shown here is derived from an EMBL/GenBank/DDBJ whole genome shotgun (WGS) entry which is preliminary data.</text>
</comment>
<sequence length="118" mass="13797">KVNQITNYIIHSPSLSNKQQNELTKYRIPCVNIIKKYISGAYFKGVNQLQEILNNTTTVVHLTTDLWTVKSNHDYIEITAIWLTSEFEFKEALLLYHHMLYPHTGINISEELFNTINK</sequence>
<feature type="non-terminal residue" evidence="1">
    <location>
        <position position="1"/>
    </location>
</feature>
<protein>
    <submittedName>
        <fullName evidence="1">13665_t:CDS:1</fullName>
    </submittedName>
</protein>
<dbReference type="Proteomes" id="UP000789366">
    <property type="component" value="Unassembled WGS sequence"/>
</dbReference>
<evidence type="ECO:0000313" key="2">
    <source>
        <dbReference type="Proteomes" id="UP000789366"/>
    </source>
</evidence>
<dbReference type="EMBL" id="CAJVPW010024648">
    <property type="protein sequence ID" value="CAG8705657.1"/>
    <property type="molecule type" value="Genomic_DNA"/>
</dbReference>
<gene>
    <name evidence="1" type="ORF">SPELUC_LOCUS11507</name>
</gene>